<proteinExistence type="predicted"/>
<feature type="chain" id="PRO_5041979002" description="Secreted protein" evidence="1">
    <location>
        <begin position="19"/>
        <end position="99"/>
    </location>
</feature>
<feature type="signal peptide" evidence="1">
    <location>
        <begin position="1"/>
        <end position="18"/>
    </location>
</feature>
<keyword evidence="1" id="KW-0732">Signal</keyword>
<dbReference type="EMBL" id="JAULSO010000001">
    <property type="protein sequence ID" value="KAK3692127.1"/>
    <property type="molecule type" value="Genomic_DNA"/>
</dbReference>
<sequence length="99" mass="10947">MQPAPVLWSWWFCWAVGRLGILQPRPPLSGSRSLDSSGQVPDLDARLMPNLAWVPAILFHSVLRRVRRSVCLDVQDMHARTHVTLDAVPVGGNQPTLAG</sequence>
<protein>
    <recommendedName>
        <fullName evidence="4">Secreted protein</fullName>
    </recommendedName>
</protein>
<accession>A0AAE1CF21</accession>
<reference evidence="2" key="2">
    <citation type="submission" date="2023-06" db="EMBL/GenBank/DDBJ databases">
        <authorList>
            <consortium name="Lawrence Berkeley National Laboratory"/>
            <person name="Haridas S."/>
            <person name="Hensen N."/>
            <person name="Bonometti L."/>
            <person name="Westerberg I."/>
            <person name="Brannstrom I.O."/>
            <person name="Guillou S."/>
            <person name="Cros-Aarteil S."/>
            <person name="Calhoun S."/>
            <person name="Kuo A."/>
            <person name="Mondo S."/>
            <person name="Pangilinan J."/>
            <person name="Riley R."/>
            <person name="Labutti K."/>
            <person name="Andreopoulos B."/>
            <person name="Lipzen A."/>
            <person name="Chen C."/>
            <person name="Yanf M."/>
            <person name="Daum C."/>
            <person name="Ng V."/>
            <person name="Clum A."/>
            <person name="Steindorff A."/>
            <person name="Ohm R."/>
            <person name="Martin F."/>
            <person name="Silar P."/>
            <person name="Natvig D."/>
            <person name="Lalanne C."/>
            <person name="Gautier V."/>
            <person name="Ament-Velasquez S.L."/>
            <person name="Kruys A."/>
            <person name="Hutchinson M.I."/>
            <person name="Powell A.J."/>
            <person name="Barry K."/>
            <person name="Miller A.N."/>
            <person name="Grigoriev I.V."/>
            <person name="Debuchy R."/>
            <person name="Gladieux P."/>
            <person name="Thoren M.H."/>
            <person name="Johannesson H."/>
        </authorList>
    </citation>
    <scope>NUCLEOTIDE SEQUENCE</scope>
    <source>
        <strain evidence="2">CBS 314.62</strain>
    </source>
</reference>
<name>A0AAE1CF21_9PEZI</name>
<evidence type="ECO:0000313" key="3">
    <source>
        <dbReference type="Proteomes" id="UP001270362"/>
    </source>
</evidence>
<reference evidence="2" key="1">
    <citation type="journal article" date="2023" name="Mol. Phylogenet. Evol.">
        <title>Genome-scale phylogeny and comparative genomics of the fungal order Sordariales.</title>
        <authorList>
            <person name="Hensen N."/>
            <person name="Bonometti L."/>
            <person name="Westerberg I."/>
            <person name="Brannstrom I.O."/>
            <person name="Guillou S."/>
            <person name="Cros-Aarteil S."/>
            <person name="Calhoun S."/>
            <person name="Haridas S."/>
            <person name="Kuo A."/>
            <person name="Mondo S."/>
            <person name="Pangilinan J."/>
            <person name="Riley R."/>
            <person name="LaButti K."/>
            <person name="Andreopoulos B."/>
            <person name="Lipzen A."/>
            <person name="Chen C."/>
            <person name="Yan M."/>
            <person name="Daum C."/>
            <person name="Ng V."/>
            <person name="Clum A."/>
            <person name="Steindorff A."/>
            <person name="Ohm R.A."/>
            <person name="Martin F."/>
            <person name="Silar P."/>
            <person name="Natvig D.O."/>
            <person name="Lalanne C."/>
            <person name="Gautier V."/>
            <person name="Ament-Velasquez S.L."/>
            <person name="Kruys A."/>
            <person name="Hutchinson M.I."/>
            <person name="Powell A.J."/>
            <person name="Barry K."/>
            <person name="Miller A.N."/>
            <person name="Grigoriev I.V."/>
            <person name="Debuchy R."/>
            <person name="Gladieux P."/>
            <person name="Hiltunen Thoren M."/>
            <person name="Johannesson H."/>
        </authorList>
    </citation>
    <scope>NUCLEOTIDE SEQUENCE</scope>
    <source>
        <strain evidence="2">CBS 314.62</strain>
    </source>
</reference>
<evidence type="ECO:0000256" key="1">
    <source>
        <dbReference type="SAM" id="SignalP"/>
    </source>
</evidence>
<keyword evidence="3" id="KW-1185">Reference proteome</keyword>
<evidence type="ECO:0000313" key="2">
    <source>
        <dbReference type="EMBL" id="KAK3692127.1"/>
    </source>
</evidence>
<dbReference type="AlphaFoldDB" id="A0AAE1CF21"/>
<gene>
    <name evidence="2" type="ORF">B0T22DRAFT_446480</name>
</gene>
<dbReference type="Proteomes" id="UP001270362">
    <property type="component" value="Unassembled WGS sequence"/>
</dbReference>
<organism evidence="2 3">
    <name type="scientific">Podospora appendiculata</name>
    <dbReference type="NCBI Taxonomy" id="314037"/>
    <lineage>
        <taxon>Eukaryota</taxon>
        <taxon>Fungi</taxon>
        <taxon>Dikarya</taxon>
        <taxon>Ascomycota</taxon>
        <taxon>Pezizomycotina</taxon>
        <taxon>Sordariomycetes</taxon>
        <taxon>Sordariomycetidae</taxon>
        <taxon>Sordariales</taxon>
        <taxon>Podosporaceae</taxon>
        <taxon>Podospora</taxon>
    </lineage>
</organism>
<evidence type="ECO:0008006" key="4">
    <source>
        <dbReference type="Google" id="ProtNLM"/>
    </source>
</evidence>
<comment type="caution">
    <text evidence="2">The sequence shown here is derived from an EMBL/GenBank/DDBJ whole genome shotgun (WGS) entry which is preliminary data.</text>
</comment>